<keyword evidence="2 5" id="KW-0378">Hydrolase</keyword>
<dbReference type="PANTHER" id="PTHR34698:SF2">
    <property type="entry name" value="5-OXOPROLINASE SUBUNIT B"/>
    <property type="match status" value="1"/>
</dbReference>
<dbReference type="GO" id="GO:0005524">
    <property type="term" value="F:ATP binding"/>
    <property type="evidence" value="ECO:0007669"/>
    <property type="project" value="UniProtKB-KW"/>
</dbReference>
<dbReference type="InterPro" id="IPR010016">
    <property type="entry name" value="PxpB"/>
</dbReference>
<feature type="domain" description="Carboxyltransferase" evidence="4">
    <location>
        <begin position="5"/>
        <end position="205"/>
    </location>
</feature>
<dbReference type="RefSeq" id="WP_108691856.1">
    <property type="nucleotide sequence ID" value="NZ_QCYH01000004.1"/>
</dbReference>
<dbReference type="Pfam" id="PF02682">
    <property type="entry name" value="CT_C_D"/>
    <property type="match status" value="1"/>
</dbReference>
<dbReference type="Gene3D" id="3.30.1360.40">
    <property type="match status" value="1"/>
</dbReference>
<comment type="caution">
    <text evidence="5">The sequence shown here is derived from an EMBL/GenBank/DDBJ whole genome shotgun (WGS) entry which is preliminary data.</text>
</comment>
<organism evidence="5 6">
    <name type="scientific">Pelagivirga sediminicola</name>
    <dbReference type="NCBI Taxonomy" id="2170575"/>
    <lineage>
        <taxon>Bacteria</taxon>
        <taxon>Pseudomonadati</taxon>
        <taxon>Pseudomonadota</taxon>
        <taxon>Alphaproteobacteria</taxon>
        <taxon>Rhodobacterales</taxon>
        <taxon>Paracoccaceae</taxon>
        <taxon>Pelagivirga</taxon>
    </lineage>
</organism>
<evidence type="ECO:0000256" key="1">
    <source>
        <dbReference type="ARBA" id="ARBA00022741"/>
    </source>
</evidence>
<evidence type="ECO:0000256" key="2">
    <source>
        <dbReference type="ARBA" id="ARBA00022801"/>
    </source>
</evidence>
<dbReference type="SUPFAM" id="SSF160467">
    <property type="entry name" value="PH0987 N-terminal domain-like"/>
    <property type="match status" value="1"/>
</dbReference>
<gene>
    <name evidence="5" type="ORF">DC366_08875</name>
</gene>
<dbReference type="EMBL" id="QCYH01000004">
    <property type="protein sequence ID" value="PVA10343.1"/>
    <property type="molecule type" value="Genomic_DNA"/>
</dbReference>
<dbReference type="AlphaFoldDB" id="A0A2T7G7E9"/>
<accession>A0A2T7G7E9</accession>
<dbReference type="Gene3D" id="2.40.100.10">
    <property type="entry name" value="Cyclophilin-like"/>
    <property type="match status" value="1"/>
</dbReference>
<keyword evidence="6" id="KW-1185">Reference proteome</keyword>
<keyword evidence="1" id="KW-0547">Nucleotide-binding</keyword>
<dbReference type="InterPro" id="IPR003833">
    <property type="entry name" value="CT_C_D"/>
</dbReference>
<evidence type="ECO:0000256" key="3">
    <source>
        <dbReference type="ARBA" id="ARBA00022840"/>
    </source>
</evidence>
<proteinExistence type="predicted"/>
<evidence type="ECO:0000259" key="4">
    <source>
        <dbReference type="SMART" id="SM00796"/>
    </source>
</evidence>
<dbReference type="OrthoDB" id="9778567at2"/>
<protein>
    <submittedName>
        <fullName evidence="5">Allophanate hydrolase subunit 1</fullName>
    </submittedName>
</protein>
<dbReference type="InterPro" id="IPR029000">
    <property type="entry name" value="Cyclophilin-like_dom_sf"/>
</dbReference>
<dbReference type="PANTHER" id="PTHR34698">
    <property type="entry name" value="5-OXOPROLINASE SUBUNIT B"/>
    <property type="match status" value="1"/>
</dbReference>
<evidence type="ECO:0000313" key="6">
    <source>
        <dbReference type="Proteomes" id="UP000244446"/>
    </source>
</evidence>
<dbReference type="Proteomes" id="UP000244446">
    <property type="component" value="Unassembled WGS sequence"/>
</dbReference>
<reference evidence="5 6" key="1">
    <citation type="submission" date="2018-04" db="EMBL/GenBank/DDBJ databases">
        <title>Pelagivirga bohaiensis gen. nov., sp. nov., a bacterium isolated from the Bohai Sea.</title>
        <authorList>
            <person name="Ji X."/>
        </authorList>
    </citation>
    <scope>NUCLEOTIDE SEQUENCE [LARGE SCALE GENOMIC DNA]</scope>
    <source>
        <strain evidence="5 6">BH-SD19</strain>
    </source>
</reference>
<sequence>MAGGVRYLPSGDCALTVEFGRGVDRHLNMQVMALEAALQARNLDGVIETVPTFRSLTVHYDPSVIDHARLCHEVDALDFAASQDAACGRIVTLPVAYGGVHGPDLGDVAAAGGLNEEEAIARHSAVAHYVYMIGFAPGHPYMGDLPAELTLPRRMTPRTRIAPGTVAVAVGQTVIYPFASPGGWHAIGRTPVDLFNIARDVPALLRAGDSVRLRPVTADEYDDLQARPLTEQITIAEPAR</sequence>
<dbReference type="SUPFAM" id="SSF50891">
    <property type="entry name" value="Cyclophilin-like"/>
    <property type="match status" value="1"/>
</dbReference>
<keyword evidence="3" id="KW-0067">ATP-binding</keyword>
<dbReference type="NCBIfam" id="TIGR00370">
    <property type="entry name" value="5-oxoprolinase subunit PxpB"/>
    <property type="match status" value="1"/>
</dbReference>
<dbReference type="SMART" id="SM00796">
    <property type="entry name" value="AHS1"/>
    <property type="match status" value="1"/>
</dbReference>
<evidence type="ECO:0000313" key="5">
    <source>
        <dbReference type="EMBL" id="PVA10343.1"/>
    </source>
</evidence>
<name>A0A2T7G7E9_9RHOB</name>
<dbReference type="GO" id="GO:0016787">
    <property type="term" value="F:hydrolase activity"/>
    <property type="evidence" value="ECO:0007669"/>
    <property type="project" value="UniProtKB-KW"/>
</dbReference>